<feature type="region of interest" description="Disordered" evidence="1">
    <location>
        <begin position="1"/>
        <end position="128"/>
    </location>
</feature>
<organism evidence="2 4">
    <name type="scientific">Brevibacterium casei</name>
    <dbReference type="NCBI Taxonomy" id="33889"/>
    <lineage>
        <taxon>Bacteria</taxon>
        <taxon>Bacillati</taxon>
        <taxon>Actinomycetota</taxon>
        <taxon>Actinomycetes</taxon>
        <taxon>Micrococcales</taxon>
        <taxon>Brevibacteriaceae</taxon>
        <taxon>Brevibacterium</taxon>
    </lineage>
</organism>
<evidence type="ECO:0000313" key="4">
    <source>
        <dbReference type="Proteomes" id="UP000216867"/>
    </source>
</evidence>
<feature type="compositionally biased region" description="Basic and acidic residues" evidence="1">
    <location>
        <begin position="1"/>
        <end position="19"/>
    </location>
</feature>
<evidence type="ECO:0000313" key="5">
    <source>
        <dbReference type="Proteomes" id="UP000594979"/>
    </source>
</evidence>
<dbReference type="EMBL" id="CP065682">
    <property type="protein sequence ID" value="QPS34203.1"/>
    <property type="molecule type" value="Genomic_DNA"/>
</dbReference>
<sequence>MSNDPHETPTPLEVRHEDPIVAPHPPESHPDTPSAPLPGHAPTAAGRTGDTSPVDVPRTATSPKPGGDDPRVGTGSSAGRTGAEPELPAGTDPAAEPELPAGTDSSVDVAAAGSDGDADPTEGGPLTRTAQQLANEIAGIGGVASLAPGMKDLVASATARVLRRTGGEPMGIDLTESSDGYRVRIDAHFDDSRSVAAIVDEIFSVVDREVGEPVEVDLRVISRDDSH</sequence>
<accession>A0A269ZIQ8</accession>
<dbReference type="Proteomes" id="UP000594979">
    <property type="component" value="Chromosome"/>
</dbReference>
<protein>
    <submittedName>
        <fullName evidence="2">Uncharacterized protein</fullName>
    </submittedName>
</protein>
<dbReference type="KEGG" id="bcau:I6G59_02395"/>
<reference evidence="3 5" key="2">
    <citation type="submission" date="2020-12" db="EMBL/GenBank/DDBJ databases">
        <title>FDA dAtabase for Regulatory Grade micrObial Sequences (FDA-ARGOS): Supporting development and validation of Infectious Disease Dx tests.</title>
        <authorList>
            <person name="Sproer C."/>
            <person name="Gronow S."/>
            <person name="Severitt S."/>
            <person name="Schroder I."/>
            <person name="Tallon L."/>
            <person name="Sadzewicz L."/>
            <person name="Zhao X."/>
            <person name="Boylan J."/>
            <person name="Ott S."/>
            <person name="Bowen H."/>
            <person name="Vavikolanu K."/>
            <person name="Mehta A."/>
            <person name="Aluvathingal J."/>
            <person name="Nadendla S."/>
            <person name="Lowell S."/>
            <person name="Myers T."/>
            <person name="Yan Y."/>
            <person name="Sichtig H."/>
        </authorList>
    </citation>
    <scope>NUCLEOTIDE SEQUENCE [LARGE SCALE GENOMIC DNA]</scope>
    <source>
        <strain evidence="3 5">FDAARGOS_902</strain>
    </source>
</reference>
<evidence type="ECO:0000313" key="2">
    <source>
        <dbReference type="EMBL" id="PAK96876.1"/>
    </source>
</evidence>
<reference evidence="2 4" key="1">
    <citation type="submission" date="2017-04" db="EMBL/GenBank/DDBJ databases">
        <title>Kefir bacterial isolates.</title>
        <authorList>
            <person name="Kim Y."/>
            <person name="Blasche S."/>
            <person name="Patil K.R."/>
        </authorList>
    </citation>
    <scope>NUCLEOTIDE SEQUENCE [LARGE SCALE GENOMIC DNA]</scope>
    <source>
        <strain evidence="2 4">OG2</strain>
    </source>
</reference>
<dbReference type="AlphaFoldDB" id="A0A269ZIQ8"/>
<feature type="compositionally biased region" description="Low complexity" evidence="1">
    <location>
        <begin position="104"/>
        <end position="115"/>
    </location>
</feature>
<name>A0A269ZIQ8_9MICO</name>
<proteinExistence type="predicted"/>
<dbReference type="EMBL" id="NCWY01000002">
    <property type="protein sequence ID" value="PAK96876.1"/>
    <property type="molecule type" value="Genomic_DNA"/>
</dbReference>
<gene>
    <name evidence="2" type="ORF">B8X04_02945</name>
    <name evidence="3" type="ORF">I6G59_02395</name>
</gene>
<evidence type="ECO:0000313" key="3">
    <source>
        <dbReference type="EMBL" id="QPS34203.1"/>
    </source>
</evidence>
<dbReference type="RefSeq" id="WP_095375399.1">
    <property type="nucleotide sequence ID" value="NZ_CP065682.1"/>
</dbReference>
<evidence type="ECO:0000256" key="1">
    <source>
        <dbReference type="SAM" id="MobiDB-lite"/>
    </source>
</evidence>
<dbReference type="Proteomes" id="UP000216867">
    <property type="component" value="Unassembled WGS sequence"/>
</dbReference>